<accession>A0ABQ8IVH4</accession>
<organism evidence="2 3">
    <name type="scientific">Dermatophagoides pteronyssinus</name>
    <name type="common">European house dust mite</name>
    <dbReference type="NCBI Taxonomy" id="6956"/>
    <lineage>
        <taxon>Eukaryota</taxon>
        <taxon>Metazoa</taxon>
        <taxon>Ecdysozoa</taxon>
        <taxon>Arthropoda</taxon>
        <taxon>Chelicerata</taxon>
        <taxon>Arachnida</taxon>
        <taxon>Acari</taxon>
        <taxon>Acariformes</taxon>
        <taxon>Sarcoptiformes</taxon>
        <taxon>Astigmata</taxon>
        <taxon>Psoroptidia</taxon>
        <taxon>Analgoidea</taxon>
        <taxon>Pyroglyphidae</taxon>
        <taxon>Dermatophagoidinae</taxon>
        <taxon>Dermatophagoides</taxon>
    </lineage>
</organism>
<dbReference type="EMBL" id="NJHN03000112">
    <property type="protein sequence ID" value="KAH9414322.1"/>
    <property type="molecule type" value="Genomic_DNA"/>
</dbReference>
<comment type="caution">
    <text evidence="2">The sequence shown here is derived from an EMBL/GenBank/DDBJ whole genome shotgun (WGS) entry which is preliminary data.</text>
</comment>
<proteinExistence type="predicted"/>
<dbReference type="Proteomes" id="UP000887458">
    <property type="component" value="Unassembled WGS sequence"/>
</dbReference>
<gene>
    <name evidence="2" type="ORF">DERP_008521</name>
</gene>
<feature type="compositionally biased region" description="Basic residues" evidence="1">
    <location>
        <begin position="65"/>
        <end position="74"/>
    </location>
</feature>
<evidence type="ECO:0000313" key="3">
    <source>
        <dbReference type="Proteomes" id="UP000887458"/>
    </source>
</evidence>
<reference evidence="2 3" key="1">
    <citation type="journal article" date="2018" name="J. Allergy Clin. Immunol.">
        <title>High-quality assembly of Dermatophagoides pteronyssinus genome and transcriptome reveals a wide range of novel allergens.</title>
        <authorList>
            <person name="Liu X.Y."/>
            <person name="Yang K.Y."/>
            <person name="Wang M.Q."/>
            <person name="Kwok J.S."/>
            <person name="Zeng X."/>
            <person name="Yang Z."/>
            <person name="Xiao X.J."/>
            <person name="Lau C.P."/>
            <person name="Li Y."/>
            <person name="Huang Z.M."/>
            <person name="Ba J.G."/>
            <person name="Yim A.K."/>
            <person name="Ouyang C.Y."/>
            <person name="Ngai S.M."/>
            <person name="Chan T.F."/>
            <person name="Leung E.L."/>
            <person name="Liu L."/>
            <person name="Liu Z.G."/>
            <person name="Tsui S.K."/>
        </authorList>
    </citation>
    <scope>NUCLEOTIDE SEQUENCE [LARGE SCALE GENOMIC DNA]</scope>
    <source>
        <strain evidence="2">Derp</strain>
    </source>
</reference>
<protein>
    <submittedName>
        <fullName evidence="2">Uncharacterized protein</fullName>
    </submittedName>
</protein>
<keyword evidence="3" id="KW-1185">Reference proteome</keyword>
<reference evidence="2 3" key="2">
    <citation type="journal article" date="2022" name="Mol. Biol. Evol.">
        <title>Comparative Genomics Reveals Insights into the Divergent Evolution of Astigmatic Mites and Household Pest Adaptations.</title>
        <authorList>
            <person name="Xiong Q."/>
            <person name="Wan A.T."/>
            <person name="Liu X."/>
            <person name="Fung C.S."/>
            <person name="Xiao X."/>
            <person name="Malainual N."/>
            <person name="Hou J."/>
            <person name="Wang L."/>
            <person name="Wang M."/>
            <person name="Yang K.Y."/>
            <person name="Cui Y."/>
            <person name="Leung E.L."/>
            <person name="Nong W."/>
            <person name="Shin S.K."/>
            <person name="Au S.W."/>
            <person name="Jeong K.Y."/>
            <person name="Chew F.T."/>
            <person name="Hui J.H."/>
            <person name="Leung T.F."/>
            <person name="Tungtrongchitr A."/>
            <person name="Zhong N."/>
            <person name="Liu Z."/>
            <person name="Tsui S.K."/>
        </authorList>
    </citation>
    <scope>NUCLEOTIDE SEQUENCE [LARGE SCALE GENOMIC DNA]</scope>
    <source>
        <strain evidence="2">Derp</strain>
    </source>
</reference>
<sequence length="74" mass="9164">MLNAVDIWILNIHNIIFDNQKSTYRCRRRQRYLCCFKDQRLFVKIPEQKESQNEMKKFDNNKPINGHHYHRQLS</sequence>
<evidence type="ECO:0000256" key="1">
    <source>
        <dbReference type="SAM" id="MobiDB-lite"/>
    </source>
</evidence>
<name>A0ABQ8IVH4_DERPT</name>
<evidence type="ECO:0000313" key="2">
    <source>
        <dbReference type="EMBL" id="KAH9414322.1"/>
    </source>
</evidence>
<feature type="region of interest" description="Disordered" evidence="1">
    <location>
        <begin position="52"/>
        <end position="74"/>
    </location>
</feature>